<evidence type="ECO:0000259" key="2">
    <source>
        <dbReference type="Pfam" id="PF13511"/>
    </source>
</evidence>
<keyword evidence="1" id="KW-0732">Signal</keyword>
<feature type="domain" description="DUF4124" evidence="2">
    <location>
        <begin position="19"/>
        <end position="63"/>
    </location>
</feature>
<evidence type="ECO:0000256" key="1">
    <source>
        <dbReference type="SAM" id="SignalP"/>
    </source>
</evidence>
<evidence type="ECO:0000313" key="3">
    <source>
        <dbReference type="EMBL" id="BBR37684.1"/>
    </source>
</evidence>
<dbReference type="InterPro" id="IPR025392">
    <property type="entry name" value="DUF4124"/>
</dbReference>
<proteinExistence type="predicted"/>
<accession>A0A6S5BXQ5</accession>
<organism evidence="3 4">
    <name type="scientific">Aeromonas veronii</name>
    <dbReference type="NCBI Taxonomy" id="654"/>
    <lineage>
        <taxon>Bacteria</taxon>
        <taxon>Pseudomonadati</taxon>
        <taxon>Pseudomonadota</taxon>
        <taxon>Gammaproteobacteria</taxon>
        <taxon>Aeromonadales</taxon>
        <taxon>Aeromonadaceae</taxon>
        <taxon>Aeromonas</taxon>
    </lineage>
</organism>
<dbReference type="Pfam" id="PF13511">
    <property type="entry name" value="DUF4124"/>
    <property type="match status" value="1"/>
</dbReference>
<sequence length="199" mass="21377">MTVKERWMNNKHVLGVLALLLLTSFGVDAAKVYSWVDGNGITHYTDAPPPNKSAKEVDLRVAPLLGSSTPKSVQVDNFNSLTGADAKKEKEAAKLAIELLSPEQGSTLRDNTGNIVFQGNISPKPPTQYDVRLILDGKAAPIVNNSLSIRVENVDRGAHEAQLELLAKDGTILAKSSAVTFYLHRASVTPAPKPTPKAD</sequence>
<dbReference type="AlphaFoldDB" id="A0A6S5BXQ5"/>
<feature type="chain" id="PRO_5027785245" description="DUF4124 domain-containing protein" evidence="1">
    <location>
        <begin position="30"/>
        <end position="199"/>
    </location>
</feature>
<dbReference type="Proteomes" id="UP000515442">
    <property type="component" value="Chromosome"/>
</dbReference>
<feature type="signal peptide" evidence="1">
    <location>
        <begin position="1"/>
        <end position="29"/>
    </location>
</feature>
<reference evidence="3 4" key="1">
    <citation type="submission" date="2019-12" db="EMBL/GenBank/DDBJ databases">
        <title>complete genome sequences of Aeromonas veronii str. WP3-W19-ESBL-03 isolated from wastewater treatment plant effluent.</title>
        <authorList>
            <person name="Sekizuka T."/>
            <person name="Itokawa K."/>
            <person name="Yatsu K."/>
            <person name="Inamine Y."/>
            <person name="Kuroda M."/>
        </authorList>
    </citation>
    <scope>NUCLEOTIDE SEQUENCE [LARGE SCALE GENOMIC DNA]</scope>
    <source>
        <strain evidence="3 4">WP3-W19-ESBL-03</strain>
    </source>
</reference>
<gene>
    <name evidence="3" type="ORF">WP3W19E03_02090</name>
</gene>
<dbReference type="EMBL" id="AP022038">
    <property type="protein sequence ID" value="BBR37684.1"/>
    <property type="molecule type" value="Genomic_DNA"/>
</dbReference>
<evidence type="ECO:0000313" key="4">
    <source>
        <dbReference type="Proteomes" id="UP000515442"/>
    </source>
</evidence>
<name>A0A6S5BXQ5_AERVE</name>
<protein>
    <recommendedName>
        <fullName evidence="2">DUF4124 domain-containing protein</fullName>
    </recommendedName>
</protein>